<proteinExistence type="predicted"/>
<reference evidence="3" key="1">
    <citation type="journal article" date="2019" name="Plant Biotechnol. J.">
        <title>Genome sequencing of the Australian wild diploid species Gossypium australe highlights disease resistance and delayed gland morphogenesis.</title>
        <authorList>
            <person name="Cai Y."/>
            <person name="Cai X."/>
            <person name="Wang Q."/>
            <person name="Wang P."/>
            <person name="Zhang Y."/>
            <person name="Cai C."/>
            <person name="Xu Y."/>
            <person name="Wang K."/>
            <person name="Zhou Z."/>
            <person name="Wang C."/>
            <person name="Geng S."/>
            <person name="Li B."/>
            <person name="Dong Q."/>
            <person name="Hou Y."/>
            <person name="Wang H."/>
            <person name="Ai P."/>
            <person name="Liu Z."/>
            <person name="Yi F."/>
            <person name="Sun M."/>
            <person name="An G."/>
            <person name="Cheng J."/>
            <person name="Zhang Y."/>
            <person name="Shi Q."/>
            <person name="Xie Y."/>
            <person name="Shi X."/>
            <person name="Chang Y."/>
            <person name="Huang F."/>
            <person name="Chen Y."/>
            <person name="Hong S."/>
            <person name="Mi L."/>
            <person name="Sun Q."/>
            <person name="Zhang L."/>
            <person name="Zhou B."/>
            <person name="Peng R."/>
            <person name="Zhang X."/>
            <person name="Liu F."/>
        </authorList>
    </citation>
    <scope>NUCLEOTIDE SEQUENCE [LARGE SCALE GENOMIC DNA]</scope>
    <source>
        <strain evidence="3">cv. PA1801</strain>
    </source>
</reference>
<keyword evidence="2" id="KW-0548">Nucleotidyltransferase</keyword>
<dbReference type="EMBL" id="SMMG02000006">
    <property type="protein sequence ID" value="KAA3470977.1"/>
    <property type="molecule type" value="Genomic_DNA"/>
</dbReference>
<evidence type="ECO:0000313" key="3">
    <source>
        <dbReference type="Proteomes" id="UP000325315"/>
    </source>
</evidence>
<protein>
    <submittedName>
        <fullName evidence="2">Reverse transcriptase</fullName>
    </submittedName>
</protein>
<sequence>MLLKMGFASSWVYFIMHCINFVSYSIVINGCKGEKIKPTRRLRQGDPLSLEGLSTVMCLAKRDGMVKGATVSRKGPKISYYILRMTIYCLGRLQIHRAGKKLVFQGLKDRMSKKITNWSTKFLLQGGKEIFIKFVLEVIPTYSMAYFLLPKSLCFEMKEHLHIILVAKEPWKAGDSLVCLEIAI</sequence>
<keyword evidence="1" id="KW-0472">Membrane</keyword>
<dbReference type="AlphaFoldDB" id="A0A5B6VPJ4"/>
<accession>A0A5B6VPJ4</accession>
<evidence type="ECO:0000256" key="1">
    <source>
        <dbReference type="SAM" id="Phobius"/>
    </source>
</evidence>
<keyword evidence="3" id="KW-1185">Reference proteome</keyword>
<keyword evidence="1" id="KW-1133">Transmembrane helix</keyword>
<dbReference type="GO" id="GO:0003964">
    <property type="term" value="F:RNA-directed DNA polymerase activity"/>
    <property type="evidence" value="ECO:0007669"/>
    <property type="project" value="UniProtKB-KW"/>
</dbReference>
<dbReference type="PANTHER" id="PTHR33116:SF86">
    <property type="entry name" value="REVERSE TRANSCRIPTASE DOMAIN-CONTAINING PROTEIN"/>
    <property type="match status" value="1"/>
</dbReference>
<evidence type="ECO:0000313" key="2">
    <source>
        <dbReference type="EMBL" id="KAA3470977.1"/>
    </source>
</evidence>
<keyword evidence="2" id="KW-0695">RNA-directed DNA polymerase</keyword>
<comment type="caution">
    <text evidence="2">The sequence shown here is derived from an EMBL/GenBank/DDBJ whole genome shotgun (WGS) entry which is preliminary data.</text>
</comment>
<gene>
    <name evidence="2" type="ORF">EPI10_016642</name>
</gene>
<keyword evidence="1" id="KW-0812">Transmembrane</keyword>
<keyword evidence="2" id="KW-0808">Transferase</keyword>
<feature type="transmembrane region" description="Helical" evidence="1">
    <location>
        <begin position="12"/>
        <end position="31"/>
    </location>
</feature>
<dbReference type="OrthoDB" id="1932527at2759"/>
<dbReference type="Proteomes" id="UP000325315">
    <property type="component" value="Unassembled WGS sequence"/>
</dbReference>
<dbReference type="PANTHER" id="PTHR33116">
    <property type="entry name" value="REVERSE TRANSCRIPTASE ZINC-BINDING DOMAIN-CONTAINING PROTEIN-RELATED-RELATED"/>
    <property type="match status" value="1"/>
</dbReference>
<organism evidence="2 3">
    <name type="scientific">Gossypium australe</name>
    <dbReference type="NCBI Taxonomy" id="47621"/>
    <lineage>
        <taxon>Eukaryota</taxon>
        <taxon>Viridiplantae</taxon>
        <taxon>Streptophyta</taxon>
        <taxon>Embryophyta</taxon>
        <taxon>Tracheophyta</taxon>
        <taxon>Spermatophyta</taxon>
        <taxon>Magnoliopsida</taxon>
        <taxon>eudicotyledons</taxon>
        <taxon>Gunneridae</taxon>
        <taxon>Pentapetalae</taxon>
        <taxon>rosids</taxon>
        <taxon>malvids</taxon>
        <taxon>Malvales</taxon>
        <taxon>Malvaceae</taxon>
        <taxon>Malvoideae</taxon>
        <taxon>Gossypium</taxon>
    </lineage>
</organism>
<name>A0A5B6VPJ4_9ROSI</name>